<dbReference type="STRING" id="485916.Dtox_0010"/>
<reference evidence="11 12" key="1">
    <citation type="journal article" date="2009" name="Stand. Genomic Sci.">
        <title>Complete genome sequence of Desulfotomaculum acetoxidans type strain (5575).</title>
        <authorList>
            <person name="Spring S."/>
            <person name="Lapidus A."/>
            <person name="Schroder M."/>
            <person name="Gleim D."/>
            <person name="Sims D."/>
            <person name="Meincke L."/>
            <person name="Glavina Del Rio T."/>
            <person name="Tice H."/>
            <person name="Copeland A."/>
            <person name="Cheng J.F."/>
            <person name="Lucas S."/>
            <person name="Chen F."/>
            <person name="Nolan M."/>
            <person name="Bruce D."/>
            <person name="Goodwin L."/>
            <person name="Pitluck S."/>
            <person name="Ivanova N."/>
            <person name="Mavromatis K."/>
            <person name="Mikhailova N."/>
            <person name="Pati A."/>
            <person name="Chen A."/>
            <person name="Palaniappan K."/>
            <person name="Land M."/>
            <person name="Hauser L."/>
            <person name="Chang Y.J."/>
            <person name="Jeffries C.D."/>
            <person name="Chain P."/>
            <person name="Saunders E."/>
            <person name="Brettin T."/>
            <person name="Detter J.C."/>
            <person name="Goker M."/>
            <person name="Bristow J."/>
            <person name="Eisen J.A."/>
            <person name="Markowitz V."/>
            <person name="Hugenholtz P."/>
            <person name="Kyrpides N.C."/>
            <person name="Klenk H.P."/>
            <person name="Han C."/>
        </authorList>
    </citation>
    <scope>NUCLEOTIDE SEQUENCE [LARGE SCALE GENOMIC DNA]</scope>
    <source>
        <strain evidence="12">ATCC 49208 / DSM 771 / VKM B-1644</strain>
    </source>
</reference>
<dbReference type="PROSITE" id="PS01266">
    <property type="entry name" value="ADENYLOSUCCIN_SYN_1"/>
    <property type="match status" value="1"/>
</dbReference>
<keyword evidence="8" id="KW-0963">Cytoplasm</keyword>
<dbReference type="Gene3D" id="1.10.300.10">
    <property type="entry name" value="Adenylosuccinate Synthetase, subunit A, domain 2"/>
    <property type="match status" value="1"/>
</dbReference>
<dbReference type="FunFam" id="3.90.170.10:FF:000001">
    <property type="entry name" value="Adenylosuccinate synthetase"/>
    <property type="match status" value="1"/>
</dbReference>
<dbReference type="InterPro" id="IPR001114">
    <property type="entry name" value="Adenylosuccinate_synthetase"/>
</dbReference>
<dbReference type="PANTHER" id="PTHR11846">
    <property type="entry name" value="ADENYLOSUCCINATE SYNTHETASE"/>
    <property type="match status" value="1"/>
</dbReference>
<dbReference type="GO" id="GO:0046040">
    <property type="term" value="P:IMP metabolic process"/>
    <property type="evidence" value="ECO:0007669"/>
    <property type="project" value="TreeGrafter"/>
</dbReference>
<proteinExistence type="inferred from homology"/>
<feature type="active site" description="Proton donor" evidence="8">
    <location>
        <position position="41"/>
    </location>
</feature>
<evidence type="ECO:0000313" key="12">
    <source>
        <dbReference type="Proteomes" id="UP000002217"/>
    </source>
</evidence>
<dbReference type="SUPFAM" id="SSF52540">
    <property type="entry name" value="P-loop containing nucleoside triphosphate hydrolases"/>
    <property type="match status" value="1"/>
</dbReference>
<evidence type="ECO:0000256" key="4">
    <source>
        <dbReference type="ARBA" id="ARBA00022741"/>
    </source>
</evidence>
<evidence type="ECO:0000256" key="5">
    <source>
        <dbReference type="ARBA" id="ARBA00022755"/>
    </source>
</evidence>
<evidence type="ECO:0000256" key="8">
    <source>
        <dbReference type="HAMAP-Rule" id="MF_00011"/>
    </source>
</evidence>
<feature type="binding site" evidence="8">
    <location>
        <begin position="412"/>
        <end position="414"/>
    </location>
    <ligand>
        <name>GTP</name>
        <dbReference type="ChEBI" id="CHEBI:37565"/>
    </ligand>
</feature>
<feature type="binding site" description="in other chain" evidence="8">
    <location>
        <position position="223"/>
    </location>
    <ligand>
        <name>IMP</name>
        <dbReference type="ChEBI" id="CHEBI:58053"/>
        <note>ligand shared between dimeric partners</note>
    </ligand>
</feature>
<feature type="binding site" description="in other chain" evidence="8">
    <location>
        <position position="238"/>
    </location>
    <ligand>
        <name>IMP</name>
        <dbReference type="ChEBI" id="CHEBI:58053"/>
        <note>ligand shared between dimeric partners</note>
    </ligand>
</feature>
<accession>C8VVA6</accession>
<evidence type="ECO:0000256" key="10">
    <source>
        <dbReference type="RuleBase" id="RU000520"/>
    </source>
</evidence>
<evidence type="ECO:0000256" key="1">
    <source>
        <dbReference type="ARBA" id="ARBA00011738"/>
    </source>
</evidence>
<keyword evidence="5 8" id="KW-0658">Purine biosynthesis</keyword>
<feature type="binding site" evidence="8">
    <location>
        <position position="142"/>
    </location>
    <ligand>
        <name>IMP</name>
        <dbReference type="ChEBI" id="CHEBI:58053"/>
        <note>ligand shared between dimeric partners</note>
    </ligand>
</feature>
<gene>
    <name evidence="8" type="primary">purA</name>
    <name evidence="11" type="ordered locus">Dtox_0010</name>
</gene>
<comment type="subunit">
    <text evidence="1 8">Homodimer.</text>
</comment>
<feature type="binding site" evidence="8">
    <location>
        <begin position="12"/>
        <end position="18"/>
    </location>
    <ligand>
        <name>GTP</name>
        <dbReference type="ChEBI" id="CHEBI:37565"/>
    </ligand>
</feature>
<feature type="binding site" evidence="8">
    <location>
        <position position="13"/>
    </location>
    <ligand>
        <name>Mg(2+)</name>
        <dbReference type="ChEBI" id="CHEBI:18420"/>
    </ligand>
</feature>
<dbReference type="UniPathway" id="UPA00075">
    <property type="reaction ID" value="UER00335"/>
</dbReference>
<evidence type="ECO:0000256" key="2">
    <source>
        <dbReference type="ARBA" id="ARBA00022598"/>
    </source>
</evidence>
<dbReference type="GO" id="GO:0005525">
    <property type="term" value="F:GTP binding"/>
    <property type="evidence" value="ECO:0007669"/>
    <property type="project" value="UniProtKB-UniRule"/>
</dbReference>
<feature type="binding site" description="in other chain" evidence="8">
    <location>
        <position position="128"/>
    </location>
    <ligand>
        <name>IMP</name>
        <dbReference type="ChEBI" id="CHEBI:58053"/>
        <note>ligand shared between dimeric partners</note>
    </ligand>
</feature>
<feature type="active site" description="Proton acceptor" evidence="8">
    <location>
        <position position="13"/>
    </location>
</feature>
<name>C8VVA6_DESAS</name>
<dbReference type="NCBIfam" id="NF002223">
    <property type="entry name" value="PRK01117.1"/>
    <property type="match status" value="1"/>
</dbReference>
<feature type="binding site" evidence="8">
    <location>
        <begin position="330"/>
        <end position="332"/>
    </location>
    <ligand>
        <name>GTP</name>
        <dbReference type="ChEBI" id="CHEBI:37565"/>
    </ligand>
</feature>
<sequence>MSTVVLIGAQWGDEGKGKVTDYLSERADMVVRYQGGNNAGHTVVVGDDEFKLHLIPSGILYKDKLCLIGNGVVIDPSVLMEEIKGLQERGINTDNLRISTRAHVILPYHRELDKAEEDSKGKNKIGTTCRGIGPTYMDKSARVGVRIIDLMEEDRLAEILEMNIKTKNKILTKVYDHESFNFNEVFKIAKQYADNLRKYVTDTSLLINDVIDEGKNVLFEGAQGTLLDLDHGTYPYVTSSNPVAAGACLGAGVGPTKINKILGVVKAYTTRVGEGPFLTELMDNLGEMIRQNGREFGTTTGRPRRCGWYDAVITRYAVRINGLTFLAVTKLDVLTGLEKLKICTGYKFEDKILKDFPCSLKTLTKCEPVYEEMPGWQEDISQIKNFADLPVNAQRYLNRIAELAGVPVAVIGVGMKRDQTIIVHELF</sequence>
<dbReference type="EC" id="6.3.4.4" evidence="8 10"/>
<feature type="binding site" description="in other chain" evidence="8">
    <location>
        <position position="302"/>
    </location>
    <ligand>
        <name>IMP</name>
        <dbReference type="ChEBI" id="CHEBI:58053"/>
        <note>ligand shared between dimeric partners</note>
    </ligand>
</feature>
<dbReference type="EMBL" id="CP001720">
    <property type="protein sequence ID" value="ACV60975.1"/>
    <property type="molecule type" value="Genomic_DNA"/>
</dbReference>
<dbReference type="KEGG" id="dae:Dtox_0010"/>
<dbReference type="OrthoDB" id="9807553at2"/>
<keyword evidence="4 8" id="KW-0547">Nucleotide-binding</keyword>
<dbReference type="InterPro" id="IPR033128">
    <property type="entry name" value="Adenylosuccin_syn_Lys_AS"/>
</dbReference>
<feature type="active site" evidence="9">
    <location>
        <position position="139"/>
    </location>
</feature>
<dbReference type="InterPro" id="IPR042110">
    <property type="entry name" value="Adenylosuccinate_synth_dom2"/>
</dbReference>
<dbReference type="RefSeq" id="WP_012813427.1">
    <property type="nucleotide sequence ID" value="NC_013216.1"/>
</dbReference>
<dbReference type="InterPro" id="IPR027417">
    <property type="entry name" value="P-loop_NTPase"/>
</dbReference>
<dbReference type="GO" id="GO:0000287">
    <property type="term" value="F:magnesium ion binding"/>
    <property type="evidence" value="ECO:0007669"/>
    <property type="project" value="UniProtKB-UniRule"/>
</dbReference>
<keyword evidence="6 8" id="KW-0460">Magnesium</keyword>
<keyword evidence="2 8" id="KW-0436">Ligase</keyword>
<dbReference type="GO" id="GO:0004019">
    <property type="term" value="F:adenylosuccinate synthase activity"/>
    <property type="evidence" value="ECO:0007669"/>
    <property type="project" value="UniProtKB-UniRule"/>
</dbReference>
<dbReference type="Gene3D" id="3.40.440.10">
    <property type="entry name" value="Adenylosuccinate Synthetase, subunit A, domain 1"/>
    <property type="match status" value="1"/>
</dbReference>
<feature type="binding site" evidence="8">
    <location>
        <begin position="40"/>
        <end position="42"/>
    </location>
    <ligand>
        <name>GTP</name>
        <dbReference type="ChEBI" id="CHEBI:37565"/>
    </ligand>
</feature>
<dbReference type="HOGENOM" id="CLU_029848_0_0_9"/>
<dbReference type="GO" id="GO:0005737">
    <property type="term" value="C:cytoplasm"/>
    <property type="evidence" value="ECO:0007669"/>
    <property type="project" value="UniProtKB-SubCell"/>
</dbReference>
<dbReference type="AlphaFoldDB" id="C8VVA6"/>
<comment type="similarity">
    <text evidence="8 10">Belongs to the adenylosuccinate synthetase family.</text>
</comment>
<evidence type="ECO:0000256" key="9">
    <source>
        <dbReference type="PROSITE-ProRule" id="PRU10134"/>
    </source>
</evidence>
<dbReference type="InterPro" id="IPR042109">
    <property type="entry name" value="Adenylosuccinate_synth_dom1"/>
</dbReference>
<dbReference type="Proteomes" id="UP000002217">
    <property type="component" value="Chromosome"/>
</dbReference>
<dbReference type="Gene3D" id="3.90.170.10">
    <property type="entry name" value="Adenylosuccinate Synthetase, subunit A, domain 3"/>
    <property type="match status" value="1"/>
</dbReference>
<dbReference type="NCBIfam" id="TIGR00184">
    <property type="entry name" value="purA"/>
    <property type="match status" value="1"/>
</dbReference>
<keyword evidence="3 8" id="KW-0479">Metal-binding</keyword>
<comment type="pathway">
    <text evidence="8 10">Purine metabolism; AMP biosynthesis via de novo pathway; AMP from IMP: step 1/2.</text>
</comment>
<feature type="binding site" description="in other chain" evidence="8">
    <location>
        <begin position="13"/>
        <end position="16"/>
    </location>
    <ligand>
        <name>IMP</name>
        <dbReference type="ChEBI" id="CHEBI:58053"/>
        <note>ligand shared between dimeric partners</note>
    </ligand>
</feature>
<feature type="binding site" evidence="8">
    <location>
        <position position="304"/>
    </location>
    <ligand>
        <name>GTP</name>
        <dbReference type="ChEBI" id="CHEBI:37565"/>
    </ligand>
</feature>
<evidence type="ECO:0000313" key="11">
    <source>
        <dbReference type="EMBL" id="ACV60975.1"/>
    </source>
</evidence>
<dbReference type="SMART" id="SM00788">
    <property type="entry name" value="Adenylsucc_synt"/>
    <property type="match status" value="1"/>
</dbReference>
<feature type="binding site" description="in other chain" evidence="8">
    <location>
        <begin position="38"/>
        <end position="41"/>
    </location>
    <ligand>
        <name>IMP</name>
        <dbReference type="ChEBI" id="CHEBI:58053"/>
        <note>ligand shared between dimeric partners</note>
    </ligand>
</feature>
<dbReference type="HAMAP" id="MF_00011">
    <property type="entry name" value="Adenylosucc_synth"/>
    <property type="match status" value="1"/>
</dbReference>
<comment type="function">
    <text evidence="8">Plays an important role in the de novo pathway of purine nucleotide biosynthesis. Catalyzes the first committed step in the biosynthesis of AMP from IMP.</text>
</comment>
<dbReference type="FunFam" id="1.10.300.10:FF:000001">
    <property type="entry name" value="Adenylosuccinate synthetase"/>
    <property type="match status" value="1"/>
</dbReference>
<dbReference type="Pfam" id="PF00709">
    <property type="entry name" value="Adenylsucc_synt"/>
    <property type="match status" value="1"/>
</dbReference>
<evidence type="ECO:0000256" key="3">
    <source>
        <dbReference type="ARBA" id="ARBA00022723"/>
    </source>
</evidence>
<dbReference type="GO" id="GO:0044208">
    <property type="term" value="P:'de novo' AMP biosynthetic process"/>
    <property type="evidence" value="ECO:0007669"/>
    <property type="project" value="UniProtKB-UniRule"/>
</dbReference>
<organism evidence="11 12">
    <name type="scientific">Desulfofarcimen acetoxidans (strain ATCC 49208 / DSM 771 / KCTC 5769 / VKM B-1644 / 5575)</name>
    <name type="common">Desulfotomaculum acetoxidans</name>
    <dbReference type="NCBI Taxonomy" id="485916"/>
    <lineage>
        <taxon>Bacteria</taxon>
        <taxon>Bacillati</taxon>
        <taxon>Bacillota</taxon>
        <taxon>Clostridia</taxon>
        <taxon>Eubacteriales</taxon>
        <taxon>Peptococcaceae</taxon>
        <taxon>Desulfofarcimen</taxon>
    </lineage>
</organism>
<dbReference type="InterPro" id="IPR042111">
    <property type="entry name" value="Adenylosuccinate_synth_dom3"/>
</dbReference>
<feature type="binding site" evidence="8">
    <location>
        <begin position="298"/>
        <end position="304"/>
    </location>
    <ligand>
        <name>substrate</name>
    </ligand>
</feature>
<protein>
    <recommendedName>
        <fullName evidence="8 10">Adenylosuccinate synthetase</fullName>
        <shortName evidence="8">AMPSase</shortName>
        <shortName evidence="8">AdSS</shortName>
        <ecNumber evidence="8 10">6.3.4.4</ecNumber>
    </recommendedName>
    <alternativeName>
        <fullName evidence="8">IMP--aspartate ligase</fullName>
    </alternativeName>
</protein>
<comment type="subcellular location">
    <subcellularLocation>
        <location evidence="8">Cytoplasm</location>
    </subcellularLocation>
</comment>
<dbReference type="InterPro" id="IPR018220">
    <property type="entry name" value="Adenylosuccin_syn_GTP-bd"/>
</dbReference>
<dbReference type="CDD" id="cd03108">
    <property type="entry name" value="AdSS"/>
    <property type="match status" value="1"/>
</dbReference>
<dbReference type="eggNOG" id="COG0104">
    <property type="taxonomic scope" value="Bacteria"/>
</dbReference>
<dbReference type="PANTHER" id="PTHR11846:SF0">
    <property type="entry name" value="ADENYLOSUCCINATE SYNTHETASE"/>
    <property type="match status" value="1"/>
</dbReference>
<dbReference type="PROSITE" id="PS00513">
    <property type="entry name" value="ADENYLOSUCCIN_SYN_2"/>
    <property type="match status" value="1"/>
</dbReference>
<feature type="binding site" evidence="8">
    <location>
        <position position="40"/>
    </location>
    <ligand>
        <name>Mg(2+)</name>
        <dbReference type="ChEBI" id="CHEBI:18420"/>
    </ligand>
</feature>
<keyword evidence="7 8" id="KW-0342">GTP-binding</keyword>
<keyword evidence="12" id="KW-1185">Reference proteome</keyword>
<comment type="cofactor">
    <cofactor evidence="8">
        <name>Mg(2+)</name>
        <dbReference type="ChEBI" id="CHEBI:18420"/>
    </cofactor>
    <text evidence="8">Binds 1 Mg(2+) ion per subunit.</text>
</comment>
<comment type="catalytic activity">
    <reaction evidence="8 10">
        <text>IMP + L-aspartate + GTP = N(6)-(1,2-dicarboxyethyl)-AMP + GDP + phosphate + 2 H(+)</text>
        <dbReference type="Rhea" id="RHEA:15753"/>
        <dbReference type="ChEBI" id="CHEBI:15378"/>
        <dbReference type="ChEBI" id="CHEBI:29991"/>
        <dbReference type="ChEBI" id="CHEBI:37565"/>
        <dbReference type="ChEBI" id="CHEBI:43474"/>
        <dbReference type="ChEBI" id="CHEBI:57567"/>
        <dbReference type="ChEBI" id="CHEBI:58053"/>
        <dbReference type="ChEBI" id="CHEBI:58189"/>
        <dbReference type="EC" id="6.3.4.4"/>
    </reaction>
</comment>
<evidence type="ECO:0000256" key="6">
    <source>
        <dbReference type="ARBA" id="ARBA00022842"/>
    </source>
</evidence>
<evidence type="ECO:0000256" key="7">
    <source>
        <dbReference type="ARBA" id="ARBA00023134"/>
    </source>
</evidence>